<keyword evidence="1" id="KW-0732">Signal</keyword>
<dbReference type="Proteomes" id="UP001597374">
    <property type="component" value="Unassembled WGS sequence"/>
</dbReference>
<comment type="caution">
    <text evidence="2">The sequence shown here is derived from an EMBL/GenBank/DDBJ whole genome shotgun (WGS) entry which is preliminary data.</text>
</comment>
<dbReference type="SUPFAM" id="SSF56935">
    <property type="entry name" value="Porins"/>
    <property type="match status" value="1"/>
</dbReference>
<protein>
    <submittedName>
        <fullName evidence="2">DcaP family trimeric outer membrane transporter</fullName>
    </submittedName>
</protein>
<name>A0ABW5CVG8_9BACT</name>
<evidence type="ECO:0000256" key="1">
    <source>
        <dbReference type="SAM" id="SignalP"/>
    </source>
</evidence>
<dbReference type="EMBL" id="JBHUIM010000001">
    <property type="protein sequence ID" value="MFD2246461.1"/>
    <property type="molecule type" value="Genomic_DNA"/>
</dbReference>
<sequence length="411" mass="46739">MKKLITLAFVIPYLFASVAIAQQAEPQMEERPVSLEIYGFVMTDAGYDFKQVDPNWFDVLRPTKLPAFKNQFGGDGETYFSVRQTRFGVKGYLPTSLGELKTIFEFELFGTGVDAGQTTLRLRHAYGELGKFGVGQYWSPFMDIDVFPNSVEYWGPNGMVFFRNVQIRYMPIQGDTRLTFALERPGASADQGVYEDRIELEGVKPQFTLPDFTAEYRYGQSWGYVELAGIIKRLAWKDVGNTQFDLTGDDIGWGLNLSSGIKFAEKNMLKLQVVYGEGIQNYMNDAPVDVGVQNRPGDPVKPIEGVALPILGIVAFYDHYWSDKFSSTIGYSLVDIDNSDAQNPEDFKKGQYALTNLLYYPTTNAMMGVEFQWGDRENFSDGWSVSDYRLQFSFKYNFNQKFYREATDEGQ</sequence>
<organism evidence="2 3">
    <name type="scientific">Pontibacter ruber</name>
    <dbReference type="NCBI Taxonomy" id="1343895"/>
    <lineage>
        <taxon>Bacteria</taxon>
        <taxon>Pseudomonadati</taxon>
        <taxon>Bacteroidota</taxon>
        <taxon>Cytophagia</taxon>
        <taxon>Cytophagales</taxon>
        <taxon>Hymenobacteraceae</taxon>
        <taxon>Pontibacter</taxon>
    </lineage>
</organism>
<proteinExistence type="predicted"/>
<accession>A0ABW5CVG8</accession>
<evidence type="ECO:0000313" key="3">
    <source>
        <dbReference type="Proteomes" id="UP001597374"/>
    </source>
</evidence>
<dbReference type="Pfam" id="PF19577">
    <property type="entry name" value="DcaP"/>
    <property type="match status" value="1"/>
</dbReference>
<feature type="signal peptide" evidence="1">
    <location>
        <begin position="1"/>
        <end position="21"/>
    </location>
</feature>
<keyword evidence="3" id="KW-1185">Reference proteome</keyword>
<gene>
    <name evidence="2" type="ORF">ACFSKP_09365</name>
</gene>
<dbReference type="RefSeq" id="WP_250428240.1">
    <property type="nucleotide sequence ID" value="NZ_JALPRR010000001.1"/>
</dbReference>
<reference evidence="3" key="1">
    <citation type="journal article" date="2019" name="Int. J. Syst. Evol. Microbiol.">
        <title>The Global Catalogue of Microorganisms (GCM) 10K type strain sequencing project: providing services to taxonomists for standard genome sequencing and annotation.</title>
        <authorList>
            <consortium name="The Broad Institute Genomics Platform"/>
            <consortium name="The Broad Institute Genome Sequencing Center for Infectious Disease"/>
            <person name="Wu L."/>
            <person name="Ma J."/>
        </authorList>
    </citation>
    <scope>NUCLEOTIDE SEQUENCE [LARGE SCALE GENOMIC DNA]</scope>
    <source>
        <strain evidence="3">CGMCC 4.1782</strain>
    </source>
</reference>
<evidence type="ECO:0000313" key="2">
    <source>
        <dbReference type="EMBL" id="MFD2246461.1"/>
    </source>
</evidence>
<feature type="chain" id="PRO_5045064775" evidence="1">
    <location>
        <begin position="22"/>
        <end position="411"/>
    </location>
</feature>
<dbReference type="InterPro" id="IPR045748">
    <property type="entry name" value="DcaP"/>
</dbReference>